<sequence length="221" mass="24963">KRLKKYLEYHLENHPEETEETLSIQRSLREAWARFLEYATDSVDSREVTAKEMELELAKKSVYHAQQNVNLAQQNVNLAQKSLDKARKNLEEAAIVAPFDGIVSKVGVKEGEFLSPAAYTGTTIVELIDPRHMELTVRVDELDVVKVKTGQKVMISVDAMPGTKLEGWITFISPVAREPVGVVLFEDEDEEKRYEVKIDFDIPENSTIRAGMSATAEIIVE</sequence>
<dbReference type="InterPro" id="IPR050465">
    <property type="entry name" value="UPF0194_transport"/>
</dbReference>
<dbReference type="PANTHER" id="PTHR32347:SF14">
    <property type="entry name" value="EFFLUX SYSTEM COMPONENT YKNX-RELATED"/>
    <property type="match status" value="1"/>
</dbReference>
<proteinExistence type="predicted"/>
<comment type="caution">
    <text evidence="5">The sequence shown here is derived from an EMBL/GenBank/DDBJ whole genome shotgun (WGS) entry which is preliminary data.</text>
</comment>
<organism evidence="5">
    <name type="scientific">marine sediment metagenome</name>
    <dbReference type="NCBI Taxonomy" id="412755"/>
    <lineage>
        <taxon>unclassified sequences</taxon>
        <taxon>metagenomes</taxon>
        <taxon>ecological metagenomes</taxon>
    </lineage>
</organism>
<dbReference type="SUPFAM" id="SSF111369">
    <property type="entry name" value="HlyD-like secretion proteins"/>
    <property type="match status" value="1"/>
</dbReference>
<evidence type="ECO:0000256" key="1">
    <source>
        <dbReference type="ARBA" id="ARBA00004196"/>
    </source>
</evidence>
<evidence type="ECO:0000256" key="2">
    <source>
        <dbReference type="ARBA" id="ARBA00023054"/>
    </source>
</evidence>
<name>X0TSC8_9ZZZZ</name>
<dbReference type="GO" id="GO:0030313">
    <property type="term" value="C:cell envelope"/>
    <property type="evidence" value="ECO:0007669"/>
    <property type="project" value="UniProtKB-SubCell"/>
</dbReference>
<keyword evidence="2 3" id="KW-0175">Coiled coil</keyword>
<evidence type="ECO:0000259" key="4">
    <source>
        <dbReference type="Pfam" id="PF25990"/>
    </source>
</evidence>
<evidence type="ECO:0000256" key="3">
    <source>
        <dbReference type="SAM" id="Coils"/>
    </source>
</evidence>
<feature type="non-terminal residue" evidence="5">
    <location>
        <position position="1"/>
    </location>
</feature>
<dbReference type="AlphaFoldDB" id="X0TSC8"/>
<dbReference type="PANTHER" id="PTHR32347">
    <property type="entry name" value="EFFLUX SYSTEM COMPONENT YKNX-RELATED"/>
    <property type="match status" value="1"/>
</dbReference>
<dbReference type="Gene3D" id="2.40.50.100">
    <property type="match status" value="1"/>
</dbReference>
<gene>
    <name evidence="5" type="ORF">S01H1_20956</name>
</gene>
<dbReference type="Gene3D" id="2.40.30.170">
    <property type="match status" value="1"/>
</dbReference>
<comment type="subcellular location">
    <subcellularLocation>
        <location evidence="1">Cell envelope</location>
    </subcellularLocation>
</comment>
<dbReference type="EMBL" id="BARS01011542">
    <property type="protein sequence ID" value="GAF91082.1"/>
    <property type="molecule type" value="Genomic_DNA"/>
</dbReference>
<feature type="coiled-coil region" evidence="3">
    <location>
        <begin position="69"/>
        <end position="96"/>
    </location>
</feature>
<reference evidence="5" key="1">
    <citation type="journal article" date="2014" name="Front. Microbiol.">
        <title>High frequency of phylogenetically diverse reductive dehalogenase-homologous genes in deep subseafloor sedimentary metagenomes.</title>
        <authorList>
            <person name="Kawai M."/>
            <person name="Futagami T."/>
            <person name="Toyoda A."/>
            <person name="Takaki Y."/>
            <person name="Nishi S."/>
            <person name="Hori S."/>
            <person name="Arai W."/>
            <person name="Tsubouchi T."/>
            <person name="Morono Y."/>
            <person name="Uchiyama I."/>
            <person name="Ito T."/>
            <person name="Fujiyama A."/>
            <person name="Inagaki F."/>
            <person name="Takami H."/>
        </authorList>
    </citation>
    <scope>NUCLEOTIDE SEQUENCE</scope>
    <source>
        <strain evidence="5">Expedition CK06-06</strain>
    </source>
</reference>
<accession>X0TSC8</accession>
<protein>
    <recommendedName>
        <fullName evidence="4">YknX-like beta-barrel domain-containing protein</fullName>
    </recommendedName>
</protein>
<evidence type="ECO:0000313" key="5">
    <source>
        <dbReference type="EMBL" id="GAF91082.1"/>
    </source>
</evidence>
<dbReference type="Pfam" id="PF25990">
    <property type="entry name" value="Beta-barrel_YknX"/>
    <property type="match status" value="1"/>
</dbReference>
<dbReference type="InterPro" id="IPR058636">
    <property type="entry name" value="Beta-barrel_YknX"/>
</dbReference>
<feature type="domain" description="YknX-like beta-barrel" evidence="4">
    <location>
        <begin position="135"/>
        <end position="218"/>
    </location>
</feature>